<protein>
    <submittedName>
        <fullName evidence="1">Uncharacterized protein</fullName>
    </submittedName>
</protein>
<organism evidence="1">
    <name type="scientific">marine metagenome</name>
    <dbReference type="NCBI Taxonomy" id="408172"/>
    <lineage>
        <taxon>unclassified sequences</taxon>
        <taxon>metagenomes</taxon>
        <taxon>ecological metagenomes</taxon>
    </lineage>
</organism>
<sequence>MKKLLFSGFIASIILMNCTEDDLAINPYDSINYNDTLLIIDTISSASFVNLHKELLSPSCNVLGCHDGSFEPDFRTVQSSYSTLVYHTILKNNLGETFTYRVVP</sequence>
<name>A0A382UY49_9ZZZZ</name>
<dbReference type="EMBL" id="UINC01147714">
    <property type="protein sequence ID" value="SVD39196.1"/>
    <property type="molecule type" value="Genomic_DNA"/>
</dbReference>
<dbReference type="AlphaFoldDB" id="A0A382UY49"/>
<gene>
    <name evidence="1" type="ORF">METZ01_LOCUS392050</name>
</gene>
<proteinExistence type="predicted"/>
<feature type="non-terminal residue" evidence="1">
    <location>
        <position position="104"/>
    </location>
</feature>
<reference evidence="1" key="1">
    <citation type="submission" date="2018-05" db="EMBL/GenBank/DDBJ databases">
        <authorList>
            <person name="Lanie J.A."/>
            <person name="Ng W.-L."/>
            <person name="Kazmierczak K.M."/>
            <person name="Andrzejewski T.M."/>
            <person name="Davidsen T.M."/>
            <person name="Wayne K.J."/>
            <person name="Tettelin H."/>
            <person name="Glass J.I."/>
            <person name="Rusch D."/>
            <person name="Podicherti R."/>
            <person name="Tsui H.-C.T."/>
            <person name="Winkler M.E."/>
        </authorList>
    </citation>
    <scope>NUCLEOTIDE SEQUENCE</scope>
</reference>
<accession>A0A382UY49</accession>
<evidence type="ECO:0000313" key="1">
    <source>
        <dbReference type="EMBL" id="SVD39196.1"/>
    </source>
</evidence>